<name>A0A6S6VZD6_9PLEO</name>
<dbReference type="PANTHER" id="PTHR47447">
    <property type="entry name" value="OS03G0856100 PROTEIN"/>
    <property type="match status" value="1"/>
</dbReference>
<gene>
    <name evidence="6" type="ORF">PTTW11_04517</name>
</gene>
<protein>
    <submittedName>
        <fullName evidence="6">PPR-2 domain containing protein</fullName>
    </submittedName>
</protein>
<reference evidence="6" key="1">
    <citation type="submission" date="2021-02" db="EMBL/GenBank/DDBJ databases">
        <authorList>
            <person name="Syme A R."/>
            <person name="Syme A R."/>
            <person name="Moolhuijzen P."/>
        </authorList>
    </citation>
    <scope>NUCLEOTIDE SEQUENCE</scope>
    <source>
        <strain evidence="6">W1-1</strain>
    </source>
</reference>
<evidence type="ECO:0000313" key="6">
    <source>
        <dbReference type="EMBL" id="CAE7030418.1"/>
    </source>
</evidence>
<comment type="subunit">
    <text evidence="4">Binds to mitochondrial small subunit 15S rRNA.</text>
</comment>
<evidence type="ECO:0000256" key="5">
    <source>
        <dbReference type="SAM" id="MobiDB-lite"/>
    </source>
</evidence>
<dbReference type="InterPro" id="IPR002885">
    <property type="entry name" value="PPR_rpt"/>
</dbReference>
<comment type="similarity">
    <text evidence="1">Belongs to the CCM1 family.</text>
</comment>
<dbReference type="AlphaFoldDB" id="A0A6S6VZD6"/>
<accession>A0A6S6VZD6</accession>
<feature type="compositionally biased region" description="Basic and acidic residues" evidence="5">
    <location>
        <begin position="887"/>
        <end position="899"/>
    </location>
</feature>
<dbReference type="Pfam" id="PF13041">
    <property type="entry name" value="PPR_2"/>
    <property type="match status" value="1"/>
</dbReference>
<dbReference type="NCBIfam" id="TIGR00756">
    <property type="entry name" value="PPR"/>
    <property type="match status" value="1"/>
</dbReference>
<feature type="region of interest" description="Disordered" evidence="5">
    <location>
        <begin position="83"/>
        <end position="109"/>
    </location>
</feature>
<dbReference type="Proteomes" id="UP000472372">
    <property type="component" value="Chromosome 4"/>
</dbReference>
<dbReference type="Gene3D" id="1.25.40.10">
    <property type="entry name" value="Tetratricopeptide repeat domain"/>
    <property type="match status" value="3"/>
</dbReference>
<dbReference type="PANTHER" id="PTHR47447:SF23">
    <property type="entry name" value="PENTACOTRIPEPTIDE-REPEAT REGION OF PRORP DOMAIN-CONTAINING PROTEIN"/>
    <property type="match status" value="1"/>
</dbReference>
<evidence type="ECO:0000313" key="7">
    <source>
        <dbReference type="Proteomes" id="UP000472372"/>
    </source>
</evidence>
<evidence type="ECO:0000256" key="2">
    <source>
        <dbReference type="ARBA" id="ARBA00022737"/>
    </source>
</evidence>
<keyword evidence="2" id="KW-0677">Repeat</keyword>
<dbReference type="InterPro" id="IPR011990">
    <property type="entry name" value="TPR-like_helical_dom_sf"/>
</dbReference>
<evidence type="ECO:0000256" key="4">
    <source>
        <dbReference type="ARBA" id="ARBA00044511"/>
    </source>
</evidence>
<dbReference type="PROSITE" id="PS51375">
    <property type="entry name" value="PPR"/>
    <property type="match status" value="2"/>
</dbReference>
<evidence type="ECO:0000256" key="1">
    <source>
        <dbReference type="ARBA" id="ARBA00006192"/>
    </source>
</evidence>
<organism evidence="6 7">
    <name type="scientific">Pyrenophora teres f. teres</name>
    <dbReference type="NCBI Taxonomy" id="97479"/>
    <lineage>
        <taxon>Eukaryota</taxon>
        <taxon>Fungi</taxon>
        <taxon>Dikarya</taxon>
        <taxon>Ascomycota</taxon>
        <taxon>Pezizomycotina</taxon>
        <taxon>Dothideomycetes</taxon>
        <taxon>Pleosporomycetidae</taxon>
        <taxon>Pleosporales</taxon>
        <taxon>Pleosporineae</taxon>
        <taxon>Pleosporaceae</taxon>
        <taxon>Pyrenophora</taxon>
    </lineage>
</organism>
<proteinExistence type="inferred from homology"/>
<dbReference type="EMBL" id="HG992980">
    <property type="protein sequence ID" value="CAE7030418.1"/>
    <property type="molecule type" value="Genomic_DNA"/>
</dbReference>
<feature type="region of interest" description="Disordered" evidence="5">
    <location>
        <begin position="860"/>
        <end position="920"/>
    </location>
</feature>
<sequence>MLSAYVCRQCRIRLSRRIGAIPRPQWQSRAIVSLKTPKQQGDAEHAQEEAQTPVWDQQDGAISNLPTENSTVRGSRYSGMLKDTNITPAYTGDKGQAAHQEGAKARSSPRVLGHAERINMTMFRNIDYAWKMFNETYTARDCKAFTDPPQRDVYLLEHGRVFQHLIRKVTKEFASGKQMTATPTAVLFRYAQLGLLRPEYWTEPTVEYLTYEVIRVMYQVPPTPQRDLPSLLNELLSVWKLFFQCNGPMEDPLNSITSGWQLTPIETLPELYDTPFFSGRLQTCVPKYAINPRLAFCAAYLYDVAEGLDEKIRQEASPFLRLLERLLAGSRLDERFIRSARFEELAEDVQAQIQQAVVTVPKKAMTAIGKSGETMGPQATDDRETNLLEFNLKRIARAIETTSSPAALDGLWKQVEEVYTKDGKTAIPPMIYSSFISGYLILYNPGRSVEVWNHMVAHGAGPDMMSWVALLEGCAQARDLDGFNATWKRMLDKGYEPDNYAWTTRVNGLVKFRQLTQALAALDEMGRRWLAAENVVNPPKTKNGVKKPKPLRNTCAKPSVEVINGAISALVQLPAPAMTYQKRLELVQKILSWSSNFQIVPDAITYNSLIQLYLGVGDKRTAFLLIAQMEKQGLEGDAATHNMLITAAFDSNVFDGLSEQEQTNKILEILDKLEASGMPANHYIYSTVIDRLLKRYSNFSGVRAVIEHMTTRNFTPSAHAYTSIITYYFTSKPAKIAEVDALVHHLFTNPYAAKDRILFDRLIEGYAAFNEVGKMMSVLARMSRDGRLPGWDALIGVVRALMQDGDYERAQAIVRDVERGEGVAKGGIMGDERGQAAFKAIVREFGLGQEDQRMGDFMTSPEHEQGMNYEQGGSGNMMNERQPPVADHGRDTTTTEWGRDAGTVDQQTGLGERSGDGRPH</sequence>
<comment type="function">
    <text evidence="3">Regulates mitochondrial small subunit maturation by controlling 15S rRNA 5'-end processing. Localizes to the 5' precursor of the 15S rRNA in a position that is subsequently occupied by mS47 in the mature yeast mtSSU. Uses structure and sequence-specific RNA recognition, binding to a single-stranded region of the precursor and specifically recognizing bases -6 to -1. The exchange of Ccm1 for mS47 is coupled to the irreversible removal of precursor rRNA that is accompanied by conformational changes of the mitoribosomal proteins uS5m and mS26. These conformational changes signal completion of 5'-end rRNA processing through protection of the mature 5'-end of the 15S rRNA and stabilization of mS47. The removal of the 5' precursor together with the dissociation of Ccm1 may be catalyzed by the 5'-3' exoribonuclease Pet127. Involved in the specific removal of group I introns in mitochondrial encoded transcripts.</text>
</comment>
<evidence type="ECO:0000256" key="3">
    <source>
        <dbReference type="ARBA" id="ARBA00044493"/>
    </source>
</evidence>